<dbReference type="Gene3D" id="3.40.50.2300">
    <property type="match status" value="1"/>
</dbReference>
<keyword evidence="4 7" id="KW-0238">DNA-binding</keyword>
<evidence type="ECO:0000256" key="5">
    <source>
        <dbReference type="ARBA" id="ARBA00023163"/>
    </source>
</evidence>
<evidence type="ECO:0000313" key="10">
    <source>
        <dbReference type="EMBL" id="MCV2873709.1"/>
    </source>
</evidence>
<evidence type="ECO:0000259" key="8">
    <source>
        <dbReference type="PROSITE" id="PS50110"/>
    </source>
</evidence>
<reference evidence="10 11" key="1">
    <citation type="submission" date="2022-10" db="EMBL/GenBank/DDBJ databases">
        <title>Defluviimonas sp. nov., isolated from ocean surface sediments.</title>
        <authorList>
            <person name="He W."/>
            <person name="Wang L."/>
            <person name="Zhang D.-F."/>
        </authorList>
    </citation>
    <scope>NUCLEOTIDE SEQUENCE [LARGE SCALE GENOMIC DNA]</scope>
    <source>
        <strain evidence="10 11">WL0050</strain>
    </source>
</reference>
<feature type="domain" description="Response regulatory" evidence="8">
    <location>
        <begin position="5"/>
        <end position="118"/>
    </location>
</feature>
<keyword evidence="2" id="KW-0902">Two-component regulatory system</keyword>
<dbReference type="SUPFAM" id="SSF46894">
    <property type="entry name" value="C-terminal effector domain of the bipartite response regulators"/>
    <property type="match status" value="1"/>
</dbReference>
<evidence type="ECO:0000313" key="11">
    <source>
        <dbReference type="Proteomes" id="UP001652564"/>
    </source>
</evidence>
<evidence type="ECO:0000256" key="2">
    <source>
        <dbReference type="ARBA" id="ARBA00023012"/>
    </source>
</evidence>
<sequence length="245" mass="26999">MTDCRILVVDDDKAVRGLLRRCLESDGYEVAEAAGVDDAMAAVRDGSIDLMTLDLNLNGQNGLDVAQAVRKFSDVPIVMVTGRGDVIDRIVGLEIGADDYITKPFHVREVLARIHSVLRRSGGETHPASERGANEACPEYVFAGFRAIPDRLELFNPQGELIELTGGDYRLLKVFLERPRRVLSREQIMDLVNGTGWSPLDRTIDNQVARLRKKIEREPGAPKLIKTVRGVGYTFAAEVAASGRL</sequence>
<feature type="modified residue" description="4-aspartylphosphate" evidence="6">
    <location>
        <position position="54"/>
    </location>
</feature>
<feature type="DNA-binding region" description="OmpR/PhoB-type" evidence="7">
    <location>
        <begin position="137"/>
        <end position="237"/>
    </location>
</feature>
<dbReference type="InterPro" id="IPR016032">
    <property type="entry name" value="Sig_transdc_resp-reg_C-effctor"/>
</dbReference>
<evidence type="ECO:0000256" key="6">
    <source>
        <dbReference type="PROSITE-ProRule" id="PRU00169"/>
    </source>
</evidence>
<dbReference type="InterPro" id="IPR001867">
    <property type="entry name" value="OmpR/PhoB-type_DNA-bd"/>
</dbReference>
<dbReference type="Gene3D" id="1.10.10.10">
    <property type="entry name" value="Winged helix-like DNA-binding domain superfamily/Winged helix DNA-binding domain"/>
    <property type="match status" value="1"/>
</dbReference>
<dbReference type="SMART" id="SM00448">
    <property type="entry name" value="REC"/>
    <property type="match status" value="1"/>
</dbReference>
<accession>A0ABT2ZRE0</accession>
<evidence type="ECO:0000256" key="7">
    <source>
        <dbReference type="PROSITE-ProRule" id="PRU01091"/>
    </source>
</evidence>
<dbReference type="CDD" id="cd00383">
    <property type="entry name" value="trans_reg_C"/>
    <property type="match status" value="1"/>
</dbReference>
<dbReference type="Pfam" id="PF00072">
    <property type="entry name" value="Response_reg"/>
    <property type="match status" value="1"/>
</dbReference>
<evidence type="ECO:0000256" key="3">
    <source>
        <dbReference type="ARBA" id="ARBA00023015"/>
    </source>
</evidence>
<dbReference type="Pfam" id="PF00486">
    <property type="entry name" value="Trans_reg_C"/>
    <property type="match status" value="1"/>
</dbReference>
<dbReference type="Gene3D" id="6.10.250.690">
    <property type="match status" value="1"/>
</dbReference>
<gene>
    <name evidence="10" type="ORF">OEZ71_15525</name>
</gene>
<dbReference type="RefSeq" id="WP_263740945.1">
    <property type="nucleotide sequence ID" value="NZ_JAOWKZ010000004.1"/>
</dbReference>
<dbReference type="Proteomes" id="UP001652564">
    <property type="component" value="Unassembled WGS sequence"/>
</dbReference>
<dbReference type="PROSITE" id="PS50110">
    <property type="entry name" value="RESPONSE_REGULATORY"/>
    <property type="match status" value="1"/>
</dbReference>
<dbReference type="SMART" id="SM00862">
    <property type="entry name" value="Trans_reg_C"/>
    <property type="match status" value="1"/>
</dbReference>
<keyword evidence="3" id="KW-0805">Transcription regulation</keyword>
<protein>
    <submittedName>
        <fullName evidence="10">Response regulator transcription factor</fullName>
    </submittedName>
</protein>
<name>A0ABT2ZRE0_9RHOB</name>
<dbReference type="PANTHER" id="PTHR48111">
    <property type="entry name" value="REGULATOR OF RPOS"/>
    <property type="match status" value="1"/>
</dbReference>
<dbReference type="PANTHER" id="PTHR48111:SF4">
    <property type="entry name" value="DNA-BINDING DUAL TRANSCRIPTIONAL REGULATOR OMPR"/>
    <property type="match status" value="1"/>
</dbReference>
<dbReference type="InterPro" id="IPR039420">
    <property type="entry name" value="WalR-like"/>
</dbReference>
<organism evidence="10 11">
    <name type="scientific">Albidovulum litorale</name>
    <dbReference type="NCBI Taxonomy" id="2984134"/>
    <lineage>
        <taxon>Bacteria</taxon>
        <taxon>Pseudomonadati</taxon>
        <taxon>Pseudomonadota</taxon>
        <taxon>Alphaproteobacteria</taxon>
        <taxon>Rhodobacterales</taxon>
        <taxon>Paracoccaceae</taxon>
        <taxon>Albidovulum</taxon>
    </lineage>
</organism>
<proteinExistence type="predicted"/>
<evidence type="ECO:0000259" key="9">
    <source>
        <dbReference type="PROSITE" id="PS51755"/>
    </source>
</evidence>
<dbReference type="InterPro" id="IPR036388">
    <property type="entry name" value="WH-like_DNA-bd_sf"/>
</dbReference>
<keyword evidence="11" id="KW-1185">Reference proteome</keyword>
<keyword evidence="5" id="KW-0804">Transcription</keyword>
<feature type="domain" description="OmpR/PhoB-type" evidence="9">
    <location>
        <begin position="137"/>
        <end position="237"/>
    </location>
</feature>
<evidence type="ECO:0000256" key="4">
    <source>
        <dbReference type="ARBA" id="ARBA00023125"/>
    </source>
</evidence>
<dbReference type="PROSITE" id="PS51755">
    <property type="entry name" value="OMPR_PHOB"/>
    <property type="match status" value="1"/>
</dbReference>
<dbReference type="InterPro" id="IPR001789">
    <property type="entry name" value="Sig_transdc_resp-reg_receiver"/>
</dbReference>
<comment type="caution">
    <text evidence="10">The sequence shown here is derived from an EMBL/GenBank/DDBJ whole genome shotgun (WGS) entry which is preliminary data.</text>
</comment>
<dbReference type="InterPro" id="IPR011006">
    <property type="entry name" value="CheY-like_superfamily"/>
</dbReference>
<dbReference type="SUPFAM" id="SSF52172">
    <property type="entry name" value="CheY-like"/>
    <property type="match status" value="1"/>
</dbReference>
<keyword evidence="1 6" id="KW-0597">Phosphoprotein</keyword>
<evidence type="ECO:0000256" key="1">
    <source>
        <dbReference type="ARBA" id="ARBA00022553"/>
    </source>
</evidence>
<dbReference type="EMBL" id="JAOWKZ010000004">
    <property type="protein sequence ID" value="MCV2873709.1"/>
    <property type="molecule type" value="Genomic_DNA"/>
</dbReference>